<sequence length="175" mass="20369">MKPLWVLYLLLMFGSVYAAEKRTLIYDNYLPATLSLQCEAPGKRLIAKVEIMNATHIVHKDTPKYIFSLLLPAHKFAEDGSYVVNHFIVQNQDDSLALFTGRQKYLYTRDKAPQMRELAPRQSVTISVNLYDYFDIKPEQLKRVKFDLFGVRVHTPFSLMEQDIQSNWVYLNEGC</sequence>
<accession>A0A1H6KZP0</accession>
<reference evidence="2" key="1">
    <citation type="submission" date="2016-10" db="EMBL/GenBank/DDBJ databases">
        <authorList>
            <person name="Varghese N."/>
            <person name="Submissions S."/>
        </authorList>
    </citation>
    <scope>NUCLEOTIDE SEQUENCE [LARGE SCALE GENOMIC DNA]</scope>
    <source>
        <strain evidence="2">DSM 17616</strain>
    </source>
</reference>
<evidence type="ECO:0000313" key="1">
    <source>
        <dbReference type="EMBL" id="SEH81226.1"/>
    </source>
</evidence>
<dbReference type="STRING" id="173990.SAMN05660691_01619"/>
<name>A0A1H6KZP0_9GAMM</name>
<protein>
    <submittedName>
        <fullName evidence="1">Uncharacterized protein</fullName>
    </submittedName>
</protein>
<dbReference type="Proteomes" id="UP000199371">
    <property type="component" value="Unassembled WGS sequence"/>
</dbReference>
<dbReference type="EMBL" id="FNXF01000004">
    <property type="protein sequence ID" value="SEH81226.1"/>
    <property type="molecule type" value="Genomic_DNA"/>
</dbReference>
<evidence type="ECO:0000313" key="2">
    <source>
        <dbReference type="Proteomes" id="UP000199371"/>
    </source>
</evidence>
<gene>
    <name evidence="1" type="ORF">SAMN05660691_01619</name>
</gene>
<organism evidence="1 2">
    <name type="scientific">Rheinheimera pacifica</name>
    <dbReference type="NCBI Taxonomy" id="173990"/>
    <lineage>
        <taxon>Bacteria</taxon>
        <taxon>Pseudomonadati</taxon>
        <taxon>Pseudomonadota</taxon>
        <taxon>Gammaproteobacteria</taxon>
        <taxon>Chromatiales</taxon>
        <taxon>Chromatiaceae</taxon>
        <taxon>Rheinheimera</taxon>
    </lineage>
</organism>
<dbReference type="RefSeq" id="WP_092792102.1">
    <property type="nucleotide sequence ID" value="NZ_FNXF01000004.1"/>
</dbReference>
<keyword evidence="2" id="KW-1185">Reference proteome</keyword>
<proteinExistence type="predicted"/>
<dbReference type="AlphaFoldDB" id="A0A1H6KZP0"/>